<sequence length="474" mass="53283">MSTTLSVRQQSRVLAHSFRQHILTRTFTHRAAIPSSPFEVQHTAIEFLEMQLYSWQDYLHDIPLESTTYFPEIEYGPRFRTVRFRGVPVNCSVTKLLEEIKFGPIERVTVENNCILLQFFNTRAASRCITELKKRLRYGMTCEMDQFASPPLLATTVAHLGLHNASRAVNVRYDVYHGQSKEPPTEESCRNALSAYGEIETVQFVDKTRFGGPSHGLVFRYLDIESSIEALAALRKGLPGFEDGSTSSAYVRDSSIYWLPEWYTPTSGQNRPSTVVLSDVHDMAPVMPAIRKVLRKLGPPAKAYGTFKLNNSFCIQFVSPDYANDFRELFRSDAERLGIHTKLKNSNDVGRPAPHHGLLTAIDLGMTSVLYLKTREPFSSYNVWLLREMSPGAWVHRIADGFIVNFPDVFYAMQLLLLLASGNHGFEGLEGVPITFFGGIDITPVVVAAPQNGGSQARRMSTHRRATQALGLNI</sequence>
<reference evidence="1" key="1">
    <citation type="submission" date="2023-06" db="EMBL/GenBank/DDBJ databases">
        <authorList>
            <consortium name="Lawrence Berkeley National Laboratory"/>
            <person name="Ahrendt S."/>
            <person name="Sahu N."/>
            <person name="Indic B."/>
            <person name="Wong-Bajracharya J."/>
            <person name="Merenyi Z."/>
            <person name="Ke H.-M."/>
            <person name="Monk M."/>
            <person name="Kocsube S."/>
            <person name="Drula E."/>
            <person name="Lipzen A."/>
            <person name="Balint B."/>
            <person name="Henrissat B."/>
            <person name="Andreopoulos B."/>
            <person name="Martin F.M."/>
            <person name="Harder C.B."/>
            <person name="Rigling D."/>
            <person name="Ford K.L."/>
            <person name="Foster G.D."/>
            <person name="Pangilinan J."/>
            <person name="Papanicolaou A."/>
            <person name="Barry K."/>
            <person name="LaButti K."/>
            <person name="Viragh M."/>
            <person name="Koriabine M."/>
            <person name="Yan M."/>
            <person name="Riley R."/>
            <person name="Champramary S."/>
            <person name="Plett K.L."/>
            <person name="Tsai I.J."/>
            <person name="Slot J."/>
            <person name="Sipos G."/>
            <person name="Plett J."/>
            <person name="Nagy L.G."/>
            <person name="Grigoriev I.V."/>
        </authorList>
    </citation>
    <scope>NUCLEOTIDE SEQUENCE</scope>
    <source>
        <strain evidence="1">HWK02</strain>
    </source>
</reference>
<evidence type="ECO:0000313" key="2">
    <source>
        <dbReference type="Proteomes" id="UP001175228"/>
    </source>
</evidence>
<dbReference type="Proteomes" id="UP001175228">
    <property type="component" value="Unassembled WGS sequence"/>
</dbReference>
<evidence type="ECO:0000313" key="1">
    <source>
        <dbReference type="EMBL" id="KAK0498136.1"/>
    </source>
</evidence>
<dbReference type="EMBL" id="JAUEPU010000011">
    <property type="protein sequence ID" value="KAK0498136.1"/>
    <property type="molecule type" value="Genomic_DNA"/>
</dbReference>
<gene>
    <name evidence="1" type="ORF">EDD18DRAFT_1350757</name>
</gene>
<accession>A0AA39Q8Y4</accession>
<protein>
    <recommendedName>
        <fullName evidence="3">RRM domain-containing protein</fullName>
    </recommendedName>
</protein>
<name>A0AA39Q8Y4_9AGAR</name>
<keyword evidence="2" id="KW-1185">Reference proteome</keyword>
<proteinExistence type="predicted"/>
<dbReference type="AlphaFoldDB" id="A0AA39Q8Y4"/>
<organism evidence="1 2">
    <name type="scientific">Armillaria luteobubalina</name>
    <dbReference type="NCBI Taxonomy" id="153913"/>
    <lineage>
        <taxon>Eukaryota</taxon>
        <taxon>Fungi</taxon>
        <taxon>Dikarya</taxon>
        <taxon>Basidiomycota</taxon>
        <taxon>Agaricomycotina</taxon>
        <taxon>Agaricomycetes</taxon>
        <taxon>Agaricomycetidae</taxon>
        <taxon>Agaricales</taxon>
        <taxon>Marasmiineae</taxon>
        <taxon>Physalacriaceae</taxon>
        <taxon>Armillaria</taxon>
    </lineage>
</organism>
<comment type="caution">
    <text evidence="1">The sequence shown here is derived from an EMBL/GenBank/DDBJ whole genome shotgun (WGS) entry which is preliminary data.</text>
</comment>
<evidence type="ECO:0008006" key="3">
    <source>
        <dbReference type="Google" id="ProtNLM"/>
    </source>
</evidence>